<gene>
    <name evidence="3" type="ORF">BFW38_06260</name>
</gene>
<dbReference type="STRING" id="197479.BFW38_06260"/>
<feature type="domain" description="HTH merR-type" evidence="2">
    <location>
        <begin position="3"/>
        <end position="71"/>
    </location>
</feature>
<name>A0A1E2V8B0_9GAMM</name>
<dbReference type="GO" id="GO:0003700">
    <property type="term" value="F:DNA-binding transcription factor activity"/>
    <property type="evidence" value="ECO:0007669"/>
    <property type="project" value="InterPro"/>
</dbReference>
<dbReference type="GO" id="GO:0003677">
    <property type="term" value="F:DNA binding"/>
    <property type="evidence" value="ECO:0007669"/>
    <property type="project" value="UniProtKB-KW"/>
</dbReference>
<dbReference type="PANTHER" id="PTHR30204">
    <property type="entry name" value="REDOX-CYCLING DRUG-SENSING TRANSCRIPTIONAL ACTIVATOR SOXR"/>
    <property type="match status" value="1"/>
</dbReference>
<dbReference type="PANTHER" id="PTHR30204:SF97">
    <property type="entry name" value="MERR FAMILY REGULATORY PROTEIN"/>
    <property type="match status" value="1"/>
</dbReference>
<evidence type="ECO:0000256" key="1">
    <source>
        <dbReference type="ARBA" id="ARBA00023125"/>
    </source>
</evidence>
<comment type="caution">
    <text evidence="3">The sequence shown here is derived from an EMBL/GenBank/DDBJ whole genome shotgun (WGS) entry which is preliminary data.</text>
</comment>
<dbReference type="RefSeq" id="WP_068997620.1">
    <property type="nucleotide sequence ID" value="NZ_MDTQ01000001.1"/>
</dbReference>
<dbReference type="SMART" id="SM00422">
    <property type="entry name" value="HTH_MERR"/>
    <property type="match status" value="1"/>
</dbReference>
<dbReference type="CDD" id="cd04781">
    <property type="entry name" value="HTH_MerR-like_sg6"/>
    <property type="match status" value="1"/>
</dbReference>
<accession>A0A1E2V8B0</accession>
<sequence length="136" mass="14995">MKVLDIGEVAALSGFKTSALRYYEAQGLISPLGRHGLRRQYADSVLQTLSLIALGRHAGFSLDDIREMLGPQGSVSIDREKMRQKAQEVGDTIKHLTLIQKTLAHVADCPAEDHLACASFRKLLKRVNRNQGAIKT</sequence>
<dbReference type="Gene3D" id="1.10.1660.10">
    <property type="match status" value="1"/>
</dbReference>
<dbReference type="PROSITE" id="PS50937">
    <property type="entry name" value="HTH_MERR_2"/>
    <property type="match status" value="1"/>
</dbReference>
<dbReference type="InterPro" id="IPR009061">
    <property type="entry name" value="DNA-bd_dom_put_sf"/>
</dbReference>
<dbReference type="AlphaFoldDB" id="A0A1E2V8B0"/>
<protein>
    <submittedName>
        <fullName evidence="3">MerR family transcriptional regulator</fullName>
    </submittedName>
</protein>
<reference evidence="3 4" key="1">
    <citation type="submission" date="2016-08" db="EMBL/GenBank/DDBJ databases">
        <authorList>
            <person name="Seilhamer J.J."/>
        </authorList>
    </citation>
    <scope>NUCLEOTIDE SEQUENCE [LARGE SCALE GENOMIC DNA]</scope>
    <source>
        <strain evidence="3 4">PH27A</strain>
    </source>
</reference>
<dbReference type="SUPFAM" id="SSF46955">
    <property type="entry name" value="Putative DNA-binding domain"/>
    <property type="match status" value="1"/>
</dbReference>
<dbReference type="InterPro" id="IPR047057">
    <property type="entry name" value="MerR_fam"/>
</dbReference>
<evidence type="ECO:0000313" key="4">
    <source>
        <dbReference type="Proteomes" id="UP000094291"/>
    </source>
</evidence>
<evidence type="ECO:0000259" key="2">
    <source>
        <dbReference type="PROSITE" id="PS50937"/>
    </source>
</evidence>
<dbReference type="OrthoDB" id="9802039at2"/>
<organism evidence="3 4">
    <name type="scientific">Terasakiispira papahanaumokuakeensis</name>
    <dbReference type="NCBI Taxonomy" id="197479"/>
    <lineage>
        <taxon>Bacteria</taxon>
        <taxon>Pseudomonadati</taxon>
        <taxon>Pseudomonadota</taxon>
        <taxon>Gammaproteobacteria</taxon>
        <taxon>Oceanospirillales</taxon>
        <taxon>Terasakiispira</taxon>
    </lineage>
</organism>
<evidence type="ECO:0000313" key="3">
    <source>
        <dbReference type="EMBL" id="ODC03204.1"/>
    </source>
</evidence>
<dbReference type="PRINTS" id="PR00040">
    <property type="entry name" value="HTHMERR"/>
</dbReference>
<dbReference type="InterPro" id="IPR000551">
    <property type="entry name" value="MerR-type_HTH_dom"/>
</dbReference>
<dbReference type="EMBL" id="MDTQ01000001">
    <property type="protein sequence ID" value="ODC03204.1"/>
    <property type="molecule type" value="Genomic_DNA"/>
</dbReference>
<dbReference type="Proteomes" id="UP000094291">
    <property type="component" value="Unassembled WGS sequence"/>
</dbReference>
<keyword evidence="4" id="KW-1185">Reference proteome</keyword>
<proteinExistence type="predicted"/>
<keyword evidence="1" id="KW-0238">DNA-binding</keyword>
<dbReference type="Pfam" id="PF13411">
    <property type="entry name" value="MerR_1"/>
    <property type="match status" value="1"/>
</dbReference>